<dbReference type="Pfam" id="PF04055">
    <property type="entry name" value="Radical_SAM"/>
    <property type="match status" value="1"/>
</dbReference>
<dbReference type="SFLD" id="SFLDG01066">
    <property type="entry name" value="organic_radical-activating_enz"/>
    <property type="match status" value="1"/>
</dbReference>
<organism evidence="12 13">
    <name type="scientific">Mahella australiensis (strain DSM 15567 / CIP 107919 / 50-1 BON)</name>
    <dbReference type="NCBI Taxonomy" id="697281"/>
    <lineage>
        <taxon>Bacteria</taxon>
        <taxon>Bacillati</taxon>
        <taxon>Bacillota</taxon>
        <taxon>Clostridia</taxon>
        <taxon>Thermoanaerobacterales</taxon>
        <taxon>Thermoanaerobacterales Family IV. Incertae Sedis</taxon>
        <taxon>Mahella</taxon>
    </lineage>
</organism>
<evidence type="ECO:0000313" key="12">
    <source>
        <dbReference type="EMBL" id="AEE96532.1"/>
    </source>
</evidence>
<evidence type="ECO:0000256" key="9">
    <source>
        <dbReference type="ARBA" id="ARBA00047365"/>
    </source>
</evidence>
<evidence type="ECO:0000256" key="8">
    <source>
        <dbReference type="ARBA" id="ARBA00023014"/>
    </source>
</evidence>
<dbReference type="Gene3D" id="3.30.70.20">
    <property type="match status" value="1"/>
</dbReference>
<dbReference type="PROSITE" id="PS51379">
    <property type="entry name" value="4FE4S_FER_2"/>
    <property type="match status" value="2"/>
</dbReference>
<dbReference type="InterPro" id="IPR017896">
    <property type="entry name" value="4Fe4S_Fe-S-bd"/>
</dbReference>
<dbReference type="SFLD" id="SFLDS00029">
    <property type="entry name" value="Radical_SAM"/>
    <property type="match status" value="1"/>
</dbReference>
<dbReference type="InterPro" id="IPR012839">
    <property type="entry name" value="Organic_radical_activase"/>
</dbReference>
<evidence type="ECO:0000259" key="10">
    <source>
        <dbReference type="PROSITE" id="PS51379"/>
    </source>
</evidence>
<proteinExistence type="inferred from homology"/>
<keyword evidence="4" id="KW-0949">S-adenosyl-L-methionine</keyword>
<evidence type="ECO:0000256" key="3">
    <source>
        <dbReference type="ARBA" id="ARBA00022485"/>
    </source>
</evidence>
<dbReference type="STRING" id="697281.Mahau_1338"/>
<keyword evidence="6 12" id="KW-0560">Oxidoreductase</keyword>
<keyword evidence="8" id="KW-0411">Iron-sulfur</keyword>
<feature type="domain" description="4Fe-4S ferredoxin-type" evidence="10">
    <location>
        <begin position="46"/>
        <end position="75"/>
    </location>
</feature>
<dbReference type="PROSITE" id="PS00198">
    <property type="entry name" value="4FE4S_FER_1"/>
    <property type="match status" value="1"/>
</dbReference>
<comment type="cofactor">
    <cofactor evidence="1">
        <name>[4Fe-4S] cluster</name>
        <dbReference type="ChEBI" id="CHEBI:49883"/>
    </cofactor>
</comment>
<evidence type="ECO:0000259" key="11">
    <source>
        <dbReference type="PROSITE" id="PS51918"/>
    </source>
</evidence>
<dbReference type="HOGENOM" id="CLU_058969_0_0_9"/>
<dbReference type="AlphaFoldDB" id="F3ZX75"/>
<feature type="domain" description="Radical SAM core" evidence="11">
    <location>
        <begin position="15"/>
        <end position="297"/>
    </location>
</feature>
<accession>F3ZX75</accession>
<dbReference type="PROSITE" id="PS01087">
    <property type="entry name" value="RADICAL_ACTIVATING"/>
    <property type="match status" value="1"/>
</dbReference>
<dbReference type="Gene3D" id="3.20.20.70">
    <property type="entry name" value="Aldolase class I"/>
    <property type="match status" value="1"/>
</dbReference>
<comment type="similarity">
    <text evidence="2">Belongs to the organic radical-activating enzymes family.</text>
</comment>
<reference evidence="12 13" key="2">
    <citation type="journal article" date="2011" name="Stand. Genomic Sci.">
        <title>Complete genome sequence of Mahella australiensis type strain (50-1 BON).</title>
        <authorList>
            <person name="Sikorski J."/>
            <person name="Teshima H."/>
            <person name="Nolan M."/>
            <person name="Lucas S."/>
            <person name="Hammon N."/>
            <person name="Deshpande S."/>
            <person name="Cheng J.F."/>
            <person name="Pitluck S."/>
            <person name="Liolios K."/>
            <person name="Pagani I."/>
            <person name="Ivanova N."/>
            <person name="Huntemann M."/>
            <person name="Mavromatis K."/>
            <person name="Ovchinikova G."/>
            <person name="Pati A."/>
            <person name="Tapia R."/>
            <person name="Han C."/>
            <person name="Goodwin L."/>
            <person name="Chen A."/>
            <person name="Palaniappan K."/>
            <person name="Land M."/>
            <person name="Hauser L."/>
            <person name="Ngatchou-Djao O.D."/>
            <person name="Rohde M."/>
            <person name="Pukall R."/>
            <person name="Spring S."/>
            <person name="Abt B."/>
            <person name="Goker M."/>
            <person name="Detter J.C."/>
            <person name="Woyke T."/>
            <person name="Bristow J."/>
            <person name="Markowitz V."/>
            <person name="Hugenholtz P."/>
            <person name="Eisen J.A."/>
            <person name="Kyrpides N.C."/>
            <person name="Klenk H.P."/>
            <person name="Lapidus A."/>
        </authorList>
    </citation>
    <scope>NUCLEOTIDE SEQUENCE [LARGE SCALE GENOMIC DNA]</scope>
    <source>
        <strain evidence="13">DSM 15567 / CIP 107919 / 50-1 BON</strain>
    </source>
</reference>
<dbReference type="InterPro" id="IPR034457">
    <property type="entry name" value="Organic_radical-activating"/>
</dbReference>
<reference evidence="13" key="1">
    <citation type="submission" date="2010-11" db="EMBL/GenBank/DDBJ databases">
        <title>The complete genome of Mahella australiensis DSM 15567.</title>
        <authorList>
            <consortium name="US DOE Joint Genome Institute (JGI-PGF)"/>
            <person name="Lucas S."/>
            <person name="Copeland A."/>
            <person name="Lapidus A."/>
            <person name="Bruce D."/>
            <person name="Goodwin L."/>
            <person name="Pitluck S."/>
            <person name="Kyrpides N."/>
            <person name="Mavromatis K."/>
            <person name="Pagani I."/>
            <person name="Ivanova N."/>
            <person name="Teshima H."/>
            <person name="Brettin T."/>
            <person name="Detter J.C."/>
            <person name="Han C."/>
            <person name="Tapia R."/>
            <person name="Land M."/>
            <person name="Hauser L."/>
            <person name="Markowitz V."/>
            <person name="Cheng J.-F."/>
            <person name="Hugenholtz P."/>
            <person name="Woyke T."/>
            <person name="Wu D."/>
            <person name="Spring S."/>
            <person name="Pukall R."/>
            <person name="Steenblock K."/>
            <person name="Schneider S."/>
            <person name="Klenk H.-P."/>
            <person name="Eisen J.A."/>
        </authorList>
    </citation>
    <scope>NUCLEOTIDE SEQUENCE [LARGE SCALE GENOMIC DNA]</scope>
    <source>
        <strain evidence="13">DSM 15567 / CIP 107919 / 50-1 BON</strain>
    </source>
</reference>
<dbReference type="InterPro" id="IPR058240">
    <property type="entry name" value="rSAM_sf"/>
</dbReference>
<dbReference type="KEGG" id="mas:Mahau_1338"/>
<evidence type="ECO:0000313" key="13">
    <source>
        <dbReference type="Proteomes" id="UP000008457"/>
    </source>
</evidence>
<dbReference type="InterPro" id="IPR013785">
    <property type="entry name" value="Aldolase_TIM"/>
</dbReference>
<name>F3ZX75_MAHA5</name>
<dbReference type="InterPro" id="IPR040074">
    <property type="entry name" value="BssD/PflA/YjjW"/>
</dbReference>
<dbReference type="RefSeq" id="WP_013780962.1">
    <property type="nucleotide sequence ID" value="NC_015520.1"/>
</dbReference>
<sequence length="301" mass="33896">MADGLVFNIQRFSIHDGPGIRTTVFLKGCGLRCFWCHNPESLSTLPQVQFFPQKCIGCGKCVEVCPKKAHAIDANGRREFRRELCRHCGRCVDVCYAEALVMTGKHMTVSEVMDEVMKDKLFYDNSGGGVTYSGGEPLLQREFIKELLVESKKNGLNTAVDTAGNVPWEAFEQVLPYVDLFLYDIKVMDPDKHRYATGVNNRQLLVNLQHLASCKANIWIRIPVIPGVNDNVPEMRAIADFVECLSGVEVVELLPFHRLGEGKYESLGMEYKARGYNSPSDEKMQELAEVFEQKNLPVKRG</sequence>
<dbReference type="SUPFAM" id="SSF54862">
    <property type="entry name" value="4Fe-4S ferredoxins"/>
    <property type="match status" value="1"/>
</dbReference>
<comment type="catalytic activity">
    <reaction evidence="9">
        <text>glycyl-[protein] + reduced [flavodoxin] + S-adenosyl-L-methionine = glycin-2-yl radical-[protein] + semiquinone [flavodoxin] + 5'-deoxyadenosine + L-methionine + H(+)</text>
        <dbReference type="Rhea" id="RHEA:61976"/>
        <dbReference type="Rhea" id="RHEA-COMP:10622"/>
        <dbReference type="Rhea" id="RHEA-COMP:14480"/>
        <dbReference type="Rhea" id="RHEA-COMP:15993"/>
        <dbReference type="Rhea" id="RHEA-COMP:15994"/>
        <dbReference type="ChEBI" id="CHEBI:15378"/>
        <dbReference type="ChEBI" id="CHEBI:17319"/>
        <dbReference type="ChEBI" id="CHEBI:29947"/>
        <dbReference type="ChEBI" id="CHEBI:32722"/>
        <dbReference type="ChEBI" id="CHEBI:57618"/>
        <dbReference type="ChEBI" id="CHEBI:57844"/>
        <dbReference type="ChEBI" id="CHEBI:59789"/>
        <dbReference type="ChEBI" id="CHEBI:140311"/>
    </reaction>
</comment>
<dbReference type="SFLD" id="SFLDG01118">
    <property type="entry name" value="activating_enzymes__group_2"/>
    <property type="match status" value="1"/>
</dbReference>
<evidence type="ECO:0000256" key="1">
    <source>
        <dbReference type="ARBA" id="ARBA00001966"/>
    </source>
</evidence>
<evidence type="ECO:0000256" key="4">
    <source>
        <dbReference type="ARBA" id="ARBA00022691"/>
    </source>
</evidence>
<dbReference type="SUPFAM" id="SSF102114">
    <property type="entry name" value="Radical SAM enzymes"/>
    <property type="match status" value="1"/>
</dbReference>
<dbReference type="PIRSF" id="PIRSF000371">
    <property type="entry name" value="PFL_act_enz"/>
    <property type="match status" value="1"/>
</dbReference>
<dbReference type="EC" id="1.97.1.4" evidence="12"/>
<dbReference type="Proteomes" id="UP000008457">
    <property type="component" value="Chromosome"/>
</dbReference>
<dbReference type="InterPro" id="IPR001989">
    <property type="entry name" value="Radical_activat_CS"/>
</dbReference>
<evidence type="ECO:0000256" key="5">
    <source>
        <dbReference type="ARBA" id="ARBA00022723"/>
    </source>
</evidence>
<gene>
    <name evidence="12" type="ordered locus">Mahau_1338</name>
</gene>
<dbReference type="Pfam" id="PF00037">
    <property type="entry name" value="Fer4"/>
    <property type="match status" value="1"/>
</dbReference>
<keyword evidence="3" id="KW-0004">4Fe-4S</keyword>
<dbReference type="PANTHER" id="PTHR30352:SF4">
    <property type="entry name" value="PYRUVATE FORMATE-LYASE 2-ACTIVATING ENZYME"/>
    <property type="match status" value="1"/>
</dbReference>
<dbReference type="NCBIfam" id="TIGR02494">
    <property type="entry name" value="PFLE_PFLC"/>
    <property type="match status" value="1"/>
</dbReference>
<dbReference type="PANTHER" id="PTHR30352">
    <property type="entry name" value="PYRUVATE FORMATE-LYASE-ACTIVATING ENZYME"/>
    <property type="match status" value="1"/>
</dbReference>
<keyword evidence="13" id="KW-1185">Reference proteome</keyword>
<dbReference type="InterPro" id="IPR017900">
    <property type="entry name" value="4Fe4S_Fe_S_CS"/>
</dbReference>
<protein>
    <submittedName>
        <fullName evidence="12">Glycyl-radical enzyme activating protein family</fullName>
        <ecNumber evidence="12">1.97.1.4</ecNumber>
    </submittedName>
</protein>
<dbReference type="GO" id="GO:0046872">
    <property type="term" value="F:metal ion binding"/>
    <property type="evidence" value="ECO:0007669"/>
    <property type="project" value="UniProtKB-KW"/>
</dbReference>
<evidence type="ECO:0000256" key="6">
    <source>
        <dbReference type="ARBA" id="ARBA00023002"/>
    </source>
</evidence>
<keyword evidence="7" id="KW-0408">Iron</keyword>
<evidence type="ECO:0000256" key="7">
    <source>
        <dbReference type="ARBA" id="ARBA00023004"/>
    </source>
</evidence>
<dbReference type="EMBL" id="CP002360">
    <property type="protein sequence ID" value="AEE96532.1"/>
    <property type="molecule type" value="Genomic_DNA"/>
</dbReference>
<dbReference type="eggNOG" id="COG1180">
    <property type="taxonomic scope" value="Bacteria"/>
</dbReference>
<evidence type="ECO:0000256" key="2">
    <source>
        <dbReference type="ARBA" id="ARBA00009777"/>
    </source>
</evidence>
<dbReference type="GO" id="GO:0051539">
    <property type="term" value="F:4 iron, 4 sulfur cluster binding"/>
    <property type="evidence" value="ECO:0007669"/>
    <property type="project" value="UniProtKB-KW"/>
</dbReference>
<dbReference type="GO" id="GO:0043365">
    <property type="term" value="F:[formate-C-acetyltransferase]-activating enzyme activity"/>
    <property type="evidence" value="ECO:0007669"/>
    <property type="project" value="UniProtKB-EC"/>
</dbReference>
<feature type="domain" description="4Fe-4S ferredoxin-type" evidence="10">
    <location>
        <begin position="76"/>
        <end position="105"/>
    </location>
</feature>
<keyword evidence="5" id="KW-0479">Metal-binding</keyword>
<dbReference type="InterPro" id="IPR007197">
    <property type="entry name" value="rSAM"/>
</dbReference>
<dbReference type="PROSITE" id="PS51918">
    <property type="entry name" value="RADICAL_SAM"/>
    <property type="match status" value="1"/>
</dbReference>